<keyword evidence="12 17" id="KW-0689">Ribosomal protein</keyword>
<feature type="transmembrane region" description="Helical" evidence="19">
    <location>
        <begin position="946"/>
        <end position="973"/>
    </location>
</feature>
<dbReference type="GO" id="GO:0006412">
    <property type="term" value="P:translation"/>
    <property type="evidence" value="ECO:0007669"/>
    <property type="project" value="InterPro"/>
</dbReference>
<reference evidence="21 22" key="1">
    <citation type="submission" date="2020-02" db="EMBL/GenBank/DDBJ databases">
        <authorList>
            <person name="Ma Q."/>
            <person name="Huang Y."/>
            <person name="Song X."/>
            <person name="Pei D."/>
        </authorList>
    </citation>
    <scope>NUCLEOTIDE SEQUENCE [LARGE SCALE GENOMIC DNA]</scope>
    <source>
        <strain evidence="21">Sxm20200214</strain>
        <tissue evidence="21">Leaf</tissue>
    </source>
</reference>
<dbReference type="NCBIfam" id="NF003106">
    <property type="entry name" value="PRK04027.1"/>
    <property type="match status" value="1"/>
</dbReference>
<comment type="similarity">
    <text evidence="2">Belongs to the UbiA prenyltransferase family.</text>
</comment>
<dbReference type="OrthoDB" id="1502398at2759"/>
<accession>A0A8X7QKT2</accession>
<feature type="compositionally biased region" description="Basic and acidic residues" evidence="18">
    <location>
        <begin position="454"/>
        <end position="469"/>
    </location>
</feature>
<keyword evidence="22" id="KW-1185">Reference proteome</keyword>
<evidence type="ECO:0000256" key="19">
    <source>
        <dbReference type="SAM" id="Phobius"/>
    </source>
</evidence>
<dbReference type="InterPro" id="IPR020606">
    <property type="entry name" value="Ribosomal_uS7_CS"/>
</dbReference>
<dbReference type="SUPFAM" id="SSF47973">
    <property type="entry name" value="Ribosomal protein S7"/>
    <property type="match status" value="1"/>
</dbReference>
<dbReference type="GO" id="GO:0015935">
    <property type="term" value="C:small ribosomal subunit"/>
    <property type="evidence" value="ECO:0007669"/>
    <property type="project" value="InterPro"/>
</dbReference>
<dbReference type="NCBIfam" id="TIGR01028">
    <property type="entry name" value="uS7_euk_arch"/>
    <property type="match status" value="1"/>
</dbReference>
<dbReference type="AlphaFoldDB" id="A0A8X7QKT2"/>
<feature type="transmembrane region" description="Helical" evidence="19">
    <location>
        <begin position="904"/>
        <end position="925"/>
    </location>
</feature>
<feature type="compositionally biased region" description="Basic and acidic residues" evidence="18">
    <location>
        <begin position="480"/>
        <end position="500"/>
    </location>
</feature>
<proteinExistence type="inferred from homology"/>
<dbReference type="InterPro" id="IPR001293">
    <property type="entry name" value="Znf_TRAF"/>
</dbReference>
<keyword evidence="7 19" id="KW-0812">Transmembrane</keyword>
<evidence type="ECO:0000256" key="17">
    <source>
        <dbReference type="RuleBase" id="RU003619"/>
    </source>
</evidence>
<feature type="transmembrane region" description="Helical" evidence="19">
    <location>
        <begin position="772"/>
        <end position="793"/>
    </location>
</feature>
<dbReference type="InterPro" id="IPR013083">
    <property type="entry name" value="Znf_RING/FYVE/PHD"/>
</dbReference>
<dbReference type="Gene3D" id="1.10.357.140">
    <property type="entry name" value="UbiA prenyltransferase"/>
    <property type="match status" value="1"/>
</dbReference>
<dbReference type="FunFam" id="1.10.455.10:FF:000002">
    <property type="entry name" value="40S ribosomal protein S5"/>
    <property type="match status" value="1"/>
</dbReference>
<feature type="transmembrane region" description="Helical" evidence="19">
    <location>
        <begin position="842"/>
        <end position="860"/>
    </location>
</feature>
<dbReference type="Pfam" id="PF00177">
    <property type="entry name" value="Ribosomal_S7"/>
    <property type="match status" value="1"/>
</dbReference>
<dbReference type="GO" id="GO:0004659">
    <property type="term" value="F:prenyltransferase activity"/>
    <property type="evidence" value="ECO:0007669"/>
    <property type="project" value="InterPro"/>
</dbReference>
<dbReference type="FunFam" id="1.10.357.140:FF:000009">
    <property type="entry name" value="homogentisate solanesyltransferase, chloroplastic"/>
    <property type="match status" value="1"/>
</dbReference>
<keyword evidence="8 16" id="KW-0479">Metal-binding</keyword>
<evidence type="ECO:0000256" key="12">
    <source>
        <dbReference type="ARBA" id="ARBA00022980"/>
    </source>
</evidence>
<dbReference type="CDD" id="cd13960">
    <property type="entry name" value="PT_UbiA_HPT1"/>
    <property type="match status" value="1"/>
</dbReference>
<dbReference type="GO" id="GO:0003723">
    <property type="term" value="F:RNA binding"/>
    <property type="evidence" value="ECO:0007669"/>
    <property type="project" value="InterPro"/>
</dbReference>
<feature type="region of interest" description="Disordered" evidence="18">
    <location>
        <begin position="449"/>
        <end position="621"/>
    </location>
</feature>
<organism evidence="21 22">
    <name type="scientific">Brassica carinata</name>
    <name type="common">Ethiopian mustard</name>
    <name type="synonym">Abyssinian cabbage</name>
    <dbReference type="NCBI Taxonomy" id="52824"/>
    <lineage>
        <taxon>Eukaryota</taxon>
        <taxon>Viridiplantae</taxon>
        <taxon>Streptophyta</taxon>
        <taxon>Embryophyta</taxon>
        <taxon>Tracheophyta</taxon>
        <taxon>Spermatophyta</taxon>
        <taxon>Magnoliopsida</taxon>
        <taxon>eudicotyledons</taxon>
        <taxon>Gunneridae</taxon>
        <taxon>Pentapetalae</taxon>
        <taxon>rosids</taxon>
        <taxon>malvids</taxon>
        <taxon>Brassicales</taxon>
        <taxon>Brassicaceae</taxon>
        <taxon>Brassiceae</taxon>
        <taxon>Brassica</taxon>
    </lineage>
</organism>
<keyword evidence="9 16" id="KW-0863">Zinc-finger</keyword>
<evidence type="ECO:0000256" key="7">
    <source>
        <dbReference type="ARBA" id="ARBA00022692"/>
    </source>
</evidence>
<feature type="compositionally biased region" description="Basic and acidic residues" evidence="18">
    <location>
        <begin position="531"/>
        <end position="546"/>
    </location>
</feature>
<feature type="zinc finger region" description="TRAF-type" evidence="16">
    <location>
        <begin position="212"/>
        <end position="271"/>
    </location>
</feature>
<sequence>MDPPVSDPDKINNQKEAGPSFHCHLYDTQLVHKISLTFLPGLATACVDNTTGDIFKTPGSVAADVKQEMIEYLNHRSETFVADHILLSSSSEIEPSSHDPYDVVSDFVDDFATSKRNLFSRVSGWLLSERREDNIDDFAQEMEVSGFWLNDHIEGIAQTLLKNVDFKGLSHCEMKFQTRGELEEHVLRCGYRTMDCGNEGCNAVFCANQRESHDSVCPFKIIPCEQGCLESGGIMRREMDRHCITVCTMKLVNCAFRGVGCLDDVRQCEVQQHYLDSVGSHLMCVLKGMYKEASLDDLKPRAEQILQLSTRLSEARNARALTNLVKEIDAKLGALVIKPKKEKKVLEEAEIKGKPETAVSLEQTVGEKTSEDEVVSREAVALADDAMVEEVGKKVSEAEIAENINEEGESKAQKLFEMDEFVKEGVSNNSAADLSERTETKAPEVVVMDEDKEEEKNPETRTNETRGVKTNDVIDEEDNRETKISDKTESEALSRIVMDKEENEEGAETKQIRTNETKGVETEVNDVIEEENNKETKISAETKSEVPSRIAMENEEGAETKQTRTNETRGVETEVNDVIEEENNRETKISDETKREAPSRIVIMDKEENEEGAETSSLTASASDEAEALSKSSEEFFFFVWLVASMELSISHSPCLRFSSSSPRFLAASSHHYRPSVHLGGKLLSRSKDADFTSLSSSCMRSKFVSTNYRKISIRASSQVGAAGSDPVLDRLARFQNACWRFLRPHTIRGTALGSTALVARALMENTHLIKWSLVLKALSGLLALICGNGYIVGINQIYDIGIDKVNKPYLPIAAGDLSVQSAWLLVIFFAIAGLTVVGFNFGPFITCLYSLGLFLGTIYSVPPFRMKRFPVAAFLIIATVRGFLLNFGVYHATRAALGLSFQWSAPVAFITSFVTLFALVIAITKDLPDVEGDRKFQISTLATKLGVRNIAFLGSGLLLVNYISAISLAFYMPQVFRGSLMIPAHMILASCLIFQTWVLEKANYTKGAIAGYYRFIWNLFYADATASTISGDPLSPISLSLACSLLLSVGFYSYSVSHTAMAAAVEIDAEIQQQLTNEVKLFNRWTYDDVSVTDISLVDYIGVQAAKHATFVPHTAGRYSVKRFRKAQCPIVERLTNSLMMHGRNNGKKLMAVRIIKHAMEIIHLLTDANPIQVIIDAIVNSGPREDATRIGSAGVVRRQAVDISPLRRVNQAIFLLTTGAREAAFRNIKTIAECLADELINAAKGSSNSYAIKKKDEIERVAKANR</sequence>
<dbReference type="PROSITE" id="PS00052">
    <property type="entry name" value="RIBOSOMAL_S7"/>
    <property type="match status" value="1"/>
</dbReference>
<evidence type="ECO:0000256" key="9">
    <source>
        <dbReference type="ARBA" id="ARBA00022771"/>
    </source>
</evidence>
<evidence type="ECO:0000256" key="10">
    <source>
        <dbReference type="ARBA" id="ARBA00022833"/>
    </source>
</evidence>
<dbReference type="InterPro" id="IPR023798">
    <property type="entry name" value="Ribosomal_uS7_dom"/>
</dbReference>
<evidence type="ECO:0000256" key="15">
    <source>
        <dbReference type="ARBA" id="ARBA00023274"/>
    </source>
</evidence>
<keyword evidence="15 17" id="KW-0687">Ribonucleoprotein</keyword>
<dbReference type="InterPro" id="IPR000537">
    <property type="entry name" value="UbiA_prenyltransferase"/>
</dbReference>
<dbReference type="PANTHER" id="PTHR43009">
    <property type="entry name" value="HOMOGENTISATE SOLANESYLTRANSFERASE, CHLOROPLASTIC"/>
    <property type="match status" value="1"/>
</dbReference>
<dbReference type="GO" id="GO:0003735">
    <property type="term" value="F:structural constituent of ribosome"/>
    <property type="evidence" value="ECO:0007669"/>
    <property type="project" value="InterPro"/>
</dbReference>
<gene>
    <name evidence="21" type="ORF">Bca52824_066779</name>
</gene>
<evidence type="ECO:0000313" key="22">
    <source>
        <dbReference type="Proteomes" id="UP000886595"/>
    </source>
</evidence>
<dbReference type="Gene3D" id="1.10.455.10">
    <property type="entry name" value="Ribosomal protein S7 domain"/>
    <property type="match status" value="1"/>
</dbReference>
<keyword evidence="11" id="KW-0809">Transit peptide</keyword>
<evidence type="ECO:0000256" key="1">
    <source>
        <dbReference type="ARBA" id="ARBA00004508"/>
    </source>
</evidence>
<dbReference type="GO" id="GO:0031969">
    <property type="term" value="C:chloroplast membrane"/>
    <property type="evidence" value="ECO:0007669"/>
    <property type="project" value="UniProtKB-SubCell"/>
</dbReference>
<evidence type="ECO:0000259" key="20">
    <source>
        <dbReference type="PROSITE" id="PS50145"/>
    </source>
</evidence>
<feature type="compositionally biased region" description="Basic and acidic residues" evidence="18">
    <location>
        <begin position="507"/>
        <end position="521"/>
    </location>
</feature>
<comment type="similarity">
    <text evidence="3 17">Belongs to the universal ribosomal protein uS7 family.</text>
</comment>
<dbReference type="GO" id="GO:0008270">
    <property type="term" value="F:zinc ion binding"/>
    <property type="evidence" value="ECO:0007669"/>
    <property type="project" value="UniProtKB-KW"/>
</dbReference>
<feature type="compositionally biased region" description="Basic and acidic residues" evidence="18">
    <location>
        <begin position="582"/>
        <end position="606"/>
    </location>
</feature>
<keyword evidence="10 16" id="KW-0862">Zinc</keyword>
<dbReference type="CDD" id="cd14867">
    <property type="entry name" value="uS7_Eukaryote"/>
    <property type="match status" value="1"/>
</dbReference>
<comment type="caution">
    <text evidence="21">The sequence shown here is derived from an EMBL/GenBank/DDBJ whole genome shotgun (WGS) entry which is preliminary data.</text>
</comment>
<evidence type="ECO:0000256" key="2">
    <source>
        <dbReference type="ARBA" id="ARBA00005985"/>
    </source>
</evidence>
<evidence type="ECO:0000256" key="8">
    <source>
        <dbReference type="ARBA" id="ARBA00022723"/>
    </source>
</evidence>
<feature type="transmembrane region" description="Helical" evidence="19">
    <location>
        <begin position="872"/>
        <end position="892"/>
    </location>
</feature>
<dbReference type="Pfam" id="PF02176">
    <property type="entry name" value="zf-TRAF"/>
    <property type="match status" value="1"/>
</dbReference>
<keyword evidence="5" id="KW-0934">Plastid</keyword>
<feature type="transmembrane region" description="Helical" evidence="19">
    <location>
        <begin position="979"/>
        <end position="1000"/>
    </location>
</feature>
<feature type="compositionally biased region" description="Basic and acidic residues" evidence="18">
    <location>
        <begin position="558"/>
        <end position="572"/>
    </location>
</feature>
<evidence type="ECO:0000256" key="18">
    <source>
        <dbReference type="SAM" id="MobiDB-lite"/>
    </source>
</evidence>
<evidence type="ECO:0000256" key="14">
    <source>
        <dbReference type="ARBA" id="ARBA00023136"/>
    </source>
</evidence>
<protein>
    <recommendedName>
        <fullName evidence="20">TRAF-type domain-containing protein</fullName>
    </recommendedName>
</protein>
<evidence type="ECO:0000313" key="21">
    <source>
        <dbReference type="EMBL" id="KAG2272224.1"/>
    </source>
</evidence>
<dbReference type="EMBL" id="JAAMPC010000013">
    <property type="protein sequence ID" value="KAG2272224.1"/>
    <property type="molecule type" value="Genomic_DNA"/>
</dbReference>
<dbReference type="InterPro" id="IPR044502">
    <property type="entry name" value="AtHST-like"/>
</dbReference>
<dbReference type="Proteomes" id="UP000886595">
    <property type="component" value="Unassembled WGS sequence"/>
</dbReference>
<dbReference type="InterPro" id="IPR005716">
    <property type="entry name" value="Ribosomal_uS7_euk/arc"/>
</dbReference>
<evidence type="ECO:0000256" key="3">
    <source>
        <dbReference type="ARBA" id="ARBA00007151"/>
    </source>
</evidence>
<keyword evidence="6" id="KW-0808">Transferase</keyword>
<evidence type="ECO:0000256" key="16">
    <source>
        <dbReference type="PROSITE-ProRule" id="PRU00207"/>
    </source>
</evidence>
<evidence type="ECO:0000256" key="11">
    <source>
        <dbReference type="ARBA" id="ARBA00022946"/>
    </source>
</evidence>
<keyword evidence="13 19" id="KW-1133">Transmembrane helix</keyword>
<feature type="domain" description="TRAF-type" evidence="20">
    <location>
        <begin position="212"/>
        <end position="271"/>
    </location>
</feature>
<dbReference type="InterPro" id="IPR044878">
    <property type="entry name" value="UbiA_sf"/>
</dbReference>
<evidence type="ECO:0000256" key="5">
    <source>
        <dbReference type="ARBA" id="ARBA00022640"/>
    </source>
</evidence>
<evidence type="ECO:0000256" key="4">
    <source>
        <dbReference type="ARBA" id="ARBA00022528"/>
    </source>
</evidence>
<dbReference type="NCBIfam" id="NF009525">
    <property type="entry name" value="PRK12887.1"/>
    <property type="match status" value="1"/>
</dbReference>
<dbReference type="Pfam" id="PF01040">
    <property type="entry name" value="UbiA"/>
    <property type="match status" value="1"/>
</dbReference>
<keyword evidence="4" id="KW-0150">Chloroplast</keyword>
<dbReference type="PANTHER" id="PTHR43009:SF10">
    <property type="entry name" value="HOMOGENTISATE SOLANESYLTRANSFERASE, CHLOROPLASTIC"/>
    <property type="match status" value="1"/>
</dbReference>
<dbReference type="Gene3D" id="3.30.40.10">
    <property type="entry name" value="Zinc/RING finger domain, C3HC4 (zinc finger)"/>
    <property type="match status" value="1"/>
</dbReference>
<dbReference type="PROSITE" id="PS50145">
    <property type="entry name" value="ZF_TRAF"/>
    <property type="match status" value="1"/>
</dbReference>
<evidence type="ECO:0000256" key="13">
    <source>
        <dbReference type="ARBA" id="ARBA00022989"/>
    </source>
</evidence>
<comment type="subcellular location">
    <subcellularLocation>
        <location evidence="1">Plastid</location>
        <location evidence="1">Chloroplast membrane</location>
        <topology evidence="1">Multi-pass membrane protein</topology>
    </subcellularLocation>
</comment>
<dbReference type="InterPro" id="IPR036823">
    <property type="entry name" value="Ribosomal_uS7_dom_sf"/>
</dbReference>
<name>A0A8X7QKT2_BRACI</name>
<keyword evidence="14 19" id="KW-0472">Membrane</keyword>
<evidence type="ECO:0000256" key="6">
    <source>
        <dbReference type="ARBA" id="ARBA00022679"/>
    </source>
</evidence>
<feature type="transmembrane region" description="Helical" evidence="19">
    <location>
        <begin position="814"/>
        <end position="836"/>
    </location>
</feature>